<organism evidence="2">
    <name type="scientific">Rhizophora mucronata</name>
    <name type="common">Asiatic mangrove</name>
    <dbReference type="NCBI Taxonomy" id="61149"/>
    <lineage>
        <taxon>Eukaryota</taxon>
        <taxon>Viridiplantae</taxon>
        <taxon>Streptophyta</taxon>
        <taxon>Embryophyta</taxon>
        <taxon>Tracheophyta</taxon>
        <taxon>Spermatophyta</taxon>
        <taxon>Magnoliopsida</taxon>
        <taxon>eudicotyledons</taxon>
        <taxon>Gunneridae</taxon>
        <taxon>Pentapetalae</taxon>
        <taxon>rosids</taxon>
        <taxon>fabids</taxon>
        <taxon>Malpighiales</taxon>
        <taxon>Rhizophoraceae</taxon>
        <taxon>Rhizophora</taxon>
    </lineage>
</organism>
<reference evidence="2" key="1">
    <citation type="submission" date="2018-02" db="EMBL/GenBank/DDBJ databases">
        <title>Rhizophora mucronata_Transcriptome.</title>
        <authorList>
            <person name="Meera S.P."/>
            <person name="Sreeshan A."/>
            <person name="Augustine A."/>
        </authorList>
    </citation>
    <scope>NUCLEOTIDE SEQUENCE</scope>
    <source>
        <tissue evidence="2">Leaf</tissue>
    </source>
</reference>
<dbReference type="EMBL" id="GGEC01042888">
    <property type="protein sequence ID" value="MBX23372.1"/>
    <property type="molecule type" value="Transcribed_RNA"/>
</dbReference>
<evidence type="ECO:0000313" key="2">
    <source>
        <dbReference type="EMBL" id="MBX23372.1"/>
    </source>
</evidence>
<protein>
    <submittedName>
        <fullName evidence="2">Uncharacterized protein</fullName>
    </submittedName>
</protein>
<evidence type="ECO:0000256" key="1">
    <source>
        <dbReference type="SAM" id="SignalP"/>
    </source>
</evidence>
<proteinExistence type="predicted"/>
<dbReference type="AlphaFoldDB" id="A0A2P2LZG1"/>
<name>A0A2P2LZG1_RHIMU</name>
<feature type="signal peptide" evidence="1">
    <location>
        <begin position="1"/>
        <end position="16"/>
    </location>
</feature>
<accession>A0A2P2LZG1</accession>
<sequence length="69" mass="7361">MLLLRIIFMPLTYTDWSPTLSSVPHGTRVIAAISASNLVSRPCTRVINASVISPENSSSTVDMSTPAAN</sequence>
<feature type="chain" id="PRO_5015194983" evidence="1">
    <location>
        <begin position="17"/>
        <end position="69"/>
    </location>
</feature>
<keyword evidence="1" id="KW-0732">Signal</keyword>